<evidence type="ECO:0000313" key="2">
    <source>
        <dbReference type="EMBL" id="KPC25670.1"/>
    </source>
</evidence>
<organism evidence="2 3">
    <name type="scientific">Pseudomonas syringae pv. cilantro</name>
    <dbReference type="NCBI Taxonomy" id="81035"/>
    <lineage>
        <taxon>Bacteria</taxon>
        <taxon>Pseudomonadati</taxon>
        <taxon>Pseudomonadota</taxon>
        <taxon>Gammaproteobacteria</taxon>
        <taxon>Pseudomonadales</taxon>
        <taxon>Pseudomonadaceae</taxon>
        <taxon>Pseudomonas</taxon>
        <taxon>Pseudomonas syringae</taxon>
    </lineage>
</organism>
<evidence type="ECO:0000313" key="3">
    <source>
        <dbReference type="Proteomes" id="UP000037891"/>
    </source>
</evidence>
<feature type="compositionally biased region" description="Polar residues" evidence="1">
    <location>
        <begin position="8"/>
        <end position="21"/>
    </location>
</feature>
<dbReference type="Proteomes" id="UP000037891">
    <property type="component" value="Unassembled WGS sequence"/>
</dbReference>
<dbReference type="AlphaFoldDB" id="A0A0N0X7Y9"/>
<dbReference type="EMBL" id="LGLN01000078">
    <property type="protein sequence ID" value="KPC25670.1"/>
    <property type="molecule type" value="Genomic_DNA"/>
</dbReference>
<sequence>MMNVPSGPINNAANAPTSSGLPQVGEQCVFAGADPAGNGLAYGSGADDDGDLSEVVH</sequence>
<feature type="region of interest" description="Disordered" evidence="1">
    <location>
        <begin position="1"/>
        <end position="23"/>
    </location>
</feature>
<reference evidence="2 3" key="2">
    <citation type="submission" date="2015-10" db="EMBL/GenBank/DDBJ databases">
        <title>Comparative genomics and high-throughput reverse genetic screens identify a new phytobacterial MAMP and an Arabidopsis receptor required for immune elicitation.</title>
        <authorList>
            <person name="Mott G.A."/>
            <person name="Thakur S."/>
            <person name="Wang P.W."/>
            <person name="Desveaux D."/>
            <person name="Guttman D.S."/>
        </authorList>
    </citation>
    <scope>NUCLEOTIDE SEQUENCE [LARGE SCALE GENOMIC DNA]</scope>
    <source>
        <strain evidence="2 3">0788_9</strain>
    </source>
</reference>
<protein>
    <submittedName>
        <fullName evidence="2">Uncharacterized protein</fullName>
    </submittedName>
</protein>
<gene>
    <name evidence="2" type="ORF">ABJ99_2767</name>
</gene>
<name>A0A0N0X7Y9_PSESX</name>
<comment type="caution">
    <text evidence="2">The sequence shown here is derived from an EMBL/GenBank/DDBJ whole genome shotgun (WGS) entry which is preliminary data.</text>
</comment>
<dbReference type="PATRIC" id="fig|81035.3.peg.2956"/>
<accession>A0A0N0X7Y9</accession>
<proteinExistence type="predicted"/>
<reference evidence="2 3" key="1">
    <citation type="submission" date="2015-07" db="EMBL/GenBank/DDBJ databases">
        <authorList>
            <person name="Noorani M."/>
        </authorList>
    </citation>
    <scope>NUCLEOTIDE SEQUENCE [LARGE SCALE GENOMIC DNA]</scope>
    <source>
        <strain evidence="2 3">0788_9</strain>
    </source>
</reference>
<evidence type="ECO:0000256" key="1">
    <source>
        <dbReference type="SAM" id="MobiDB-lite"/>
    </source>
</evidence>